<dbReference type="RefSeq" id="WP_017228318.1">
    <property type="nucleotide sequence ID" value="NZ_JARJLM010000445.1"/>
</dbReference>
<protein>
    <submittedName>
        <fullName evidence="2">Copper resistance protein CopQ</fullName>
    </submittedName>
</protein>
<evidence type="ECO:0000313" key="3">
    <source>
        <dbReference type="Proteomes" id="UP001216674"/>
    </source>
</evidence>
<evidence type="ECO:0000313" key="2">
    <source>
        <dbReference type="EMBL" id="MDF3836540.1"/>
    </source>
</evidence>
<keyword evidence="3" id="KW-1185">Reference proteome</keyword>
<sequence>MSTNVLAKSLITAVTLAAAFAAGQAQASGPKDSSFAGDRYGYEFRTNTNTRSAFTDGARTGKFDPYTDGARIVAGLDRIGVSAAPARSVDQFTDGARAGKFDPYTDGARIVAGLDRTGVSASPARSTDPYTDGARTGKFDVFTEGANV</sequence>
<dbReference type="Proteomes" id="UP001216674">
    <property type="component" value="Unassembled WGS sequence"/>
</dbReference>
<feature type="chain" id="PRO_5045171956" evidence="1">
    <location>
        <begin position="28"/>
        <end position="148"/>
    </location>
</feature>
<gene>
    <name evidence="2" type="ORF">P3W85_26825</name>
</gene>
<evidence type="ECO:0000256" key="1">
    <source>
        <dbReference type="SAM" id="SignalP"/>
    </source>
</evidence>
<name>A0ABT6AV86_9BURK</name>
<comment type="caution">
    <text evidence="2">The sequence shown here is derived from an EMBL/GenBank/DDBJ whole genome shotgun (WGS) entry which is preliminary data.</text>
</comment>
<reference evidence="2 3" key="1">
    <citation type="submission" date="2023-03" db="EMBL/GenBank/DDBJ databases">
        <title>Draft assemblies of triclosan tolerant bacteria isolated from returned activated sludge.</title>
        <authorList>
            <person name="Van Hamelsveld S."/>
        </authorList>
    </citation>
    <scope>NUCLEOTIDE SEQUENCE [LARGE SCALE GENOMIC DNA]</scope>
    <source>
        <strain evidence="2 3">GW210010_S58</strain>
    </source>
</reference>
<keyword evidence="1" id="KW-0732">Signal</keyword>
<feature type="signal peptide" evidence="1">
    <location>
        <begin position="1"/>
        <end position="27"/>
    </location>
</feature>
<proteinExistence type="predicted"/>
<organism evidence="2 3">
    <name type="scientific">Cupriavidus basilensis</name>
    <dbReference type="NCBI Taxonomy" id="68895"/>
    <lineage>
        <taxon>Bacteria</taxon>
        <taxon>Pseudomonadati</taxon>
        <taxon>Pseudomonadota</taxon>
        <taxon>Betaproteobacteria</taxon>
        <taxon>Burkholderiales</taxon>
        <taxon>Burkholderiaceae</taxon>
        <taxon>Cupriavidus</taxon>
    </lineage>
</organism>
<accession>A0ABT6AV86</accession>
<dbReference type="EMBL" id="JARJLM010000445">
    <property type="protein sequence ID" value="MDF3836540.1"/>
    <property type="molecule type" value="Genomic_DNA"/>
</dbReference>